<keyword evidence="2" id="KW-1185">Reference proteome</keyword>
<proteinExistence type="predicted"/>
<gene>
    <name evidence="1" type="ORF">BJ138DRAFT_1070842</name>
</gene>
<comment type="caution">
    <text evidence="1">The sequence shown here is derived from an EMBL/GenBank/DDBJ whole genome shotgun (WGS) entry which is preliminary data.</text>
</comment>
<dbReference type="EMBL" id="MU267949">
    <property type="protein sequence ID" value="KAH7907006.1"/>
    <property type="molecule type" value="Genomic_DNA"/>
</dbReference>
<sequence length="583" mass="64143">MAMNPMSASGLMSMSTVSFPASESESEATSLPAAHLPFRRISLPAKPSQSGTPFRHSQSGSPFRQSQSGAPFRQSGVNSGRRCAVVRELYATEKTYVEGLDLIYTHFLTPLVASLSTSSPLVTPAQLTSIFGNFIDVWNLHRTFFAALDAHLGTNGLGSRALSSVLLAHFPYLSLYTPFVTRFSDALGTLYAASKNGSGLAAFVARQEADPRCGKLRLGDWLLTIVQRCPRYLLLLRDLLACIPPHDPDRRGLEAAYALVEKTTTSLNTSLHAHAHTLALVALQRSTAHLPPDLDFVAPARALLRRGPLRYHGSATRDSWYGDTAPRTAEFLLFTDSLVWIEPEGHERWVYKGHIDLVDIEVVLDIHTRREAKIEIRSPGGSFAMFAPQEADRYSDDRDRDDIDDNASVHHLQTWAHALRAAKSARLALLAAAPDSTLTSSASTNHLRRALRALPPSQPLTHVPNPSHRKPHRTPREPFRAPLTHFLPPLWVPDADAPACMRCARPFGWGLGRNEVQGGQGRIWLRRRHHCRLCGRCVCAECSGKTFYISDTPNTTQNPGPAAAAASNYKPARACDECYEAAF</sequence>
<feature type="non-terminal residue" evidence="1">
    <location>
        <position position="583"/>
    </location>
</feature>
<name>A0ACB8A193_9AGAM</name>
<accession>A0ACB8A193</accession>
<reference evidence="1" key="1">
    <citation type="journal article" date="2021" name="New Phytol.">
        <title>Evolutionary innovations through gain and loss of genes in the ectomycorrhizal Boletales.</title>
        <authorList>
            <person name="Wu G."/>
            <person name="Miyauchi S."/>
            <person name="Morin E."/>
            <person name="Kuo A."/>
            <person name="Drula E."/>
            <person name="Varga T."/>
            <person name="Kohler A."/>
            <person name="Feng B."/>
            <person name="Cao Y."/>
            <person name="Lipzen A."/>
            <person name="Daum C."/>
            <person name="Hundley H."/>
            <person name="Pangilinan J."/>
            <person name="Johnson J."/>
            <person name="Barry K."/>
            <person name="LaButti K."/>
            <person name="Ng V."/>
            <person name="Ahrendt S."/>
            <person name="Min B."/>
            <person name="Choi I.G."/>
            <person name="Park H."/>
            <person name="Plett J.M."/>
            <person name="Magnuson J."/>
            <person name="Spatafora J.W."/>
            <person name="Nagy L.G."/>
            <person name="Henrissat B."/>
            <person name="Grigoriev I.V."/>
            <person name="Yang Z.L."/>
            <person name="Xu J."/>
            <person name="Martin F.M."/>
        </authorList>
    </citation>
    <scope>NUCLEOTIDE SEQUENCE</scope>
    <source>
        <strain evidence="1">ATCC 28755</strain>
    </source>
</reference>
<evidence type="ECO:0000313" key="1">
    <source>
        <dbReference type="EMBL" id="KAH7907006.1"/>
    </source>
</evidence>
<protein>
    <submittedName>
        <fullName evidence="1">Dbl homology domain-containing protein</fullName>
    </submittedName>
</protein>
<evidence type="ECO:0000313" key="2">
    <source>
        <dbReference type="Proteomes" id="UP000790377"/>
    </source>
</evidence>
<dbReference type="Proteomes" id="UP000790377">
    <property type="component" value="Unassembled WGS sequence"/>
</dbReference>
<organism evidence="1 2">
    <name type="scientific">Hygrophoropsis aurantiaca</name>
    <dbReference type="NCBI Taxonomy" id="72124"/>
    <lineage>
        <taxon>Eukaryota</taxon>
        <taxon>Fungi</taxon>
        <taxon>Dikarya</taxon>
        <taxon>Basidiomycota</taxon>
        <taxon>Agaricomycotina</taxon>
        <taxon>Agaricomycetes</taxon>
        <taxon>Agaricomycetidae</taxon>
        <taxon>Boletales</taxon>
        <taxon>Coniophorineae</taxon>
        <taxon>Hygrophoropsidaceae</taxon>
        <taxon>Hygrophoropsis</taxon>
    </lineage>
</organism>